<dbReference type="Pfam" id="PF22638">
    <property type="entry name" value="FlgK_D1"/>
    <property type="match status" value="1"/>
</dbReference>
<comment type="subcellular location">
    <subcellularLocation>
        <location evidence="1 7">Bacterial flagellum</location>
    </subcellularLocation>
    <subcellularLocation>
        <location evidence="2 7">Secreted</location>
    </subcellularLocation>
</comment>
<evidence type="ECO:0000256" key="2">
    <source>
        <dbReference type="ARBA" id="ARBA00004613"/>
    </source>
</evidence>
<evidence type="ECO:0000256" key="7">
    <source>
        <dbReference type="RuleBase" id="RU362065"/>
    </source>
</evidence>
<dbReference type="NCBIfam" id="TIGR02492">
    <property type="entry name" value="flgK_ends"/>
    <property type="match status" value="1"/>
</dbReference>
<evidence type="ECO:0000256" key="4">
    <source>
        <dbReference type="ARBA" id="ARBA00016244"/>
    </source>
</evidence>
<evidence type="ECO:0000313" key="12">
    <source>
        <dbReference type="Proteomes" id="UP000220341"/>
    </source>
</evidence>
<organism evidence="11 12">
    <name type="scientific">Priestia megaterium</name>
    <name type="common">Bacillus megaterium</name>
    <dbReference type="NCBI Taxonomy" id="1404"/>
    <lineage>
        <taxon>Bacteria</taxon>
        <taxon>Bacillati</taxon>
        <taxon>Bacillota</taxon>
        <taxon>Bacilli</taxon>
        <taxon>Bacillales</taxon>
        <taxon>Bacillaceae</taxon>
        <taxon>Priestia</taxon>
    </lineage>
</organism>
<evidence type="ECO:0000256" key="3">
    <source>
        <dbReference type="ARBA" id="ARBA00009677"/>
    </source>
</evidence>
<feature type="domain" description="Flagellar hook-associated protein FlgK helical" evidence="10">
    <location>
        <begin position="102"/>
        <end position="354"/>
    </location>
</feature>
<evidence type="ECO:0000256" key="6">
    <source>
        <dbReference type="ARBA" id="ARBA00023143"/>
    </source>
</evidence>
<keyword evidence="6 7" id="KW-0975">Bacterial flagellum</keyword>
<name>A0AAE5P9Q6_PRIMG</name>
<comment type="similarity">
    <text evidence="3 7">Belongs to the flagella basal body rod proteins family.</text>
</comment>
<dbReference type="Pfam" id="PF00460">
    <property type="entry name" value="Flg_bb_rod"/>
    <property type="match status" value="1"/>
</dbReference>
<proteinExistence type="inferred from homology"/>
<evidence type="ECO:0000259" key="10">
    <source>
        <dbReference type="Pfam" id="PF22638"/>
    </source>
</evidence>
<dbReference type="GO" id="GO:0044780">
    <property type="term" value="P:bacterial-type flagellum assembly"/>
    <property type="evidence" value="ECO:0007669"/>
    <property type="project" value="InterPro"/>
</dbReference>
<dbReference type="InterPro" id="IPR010930">
    <property type="entry name" value="Flg_bb/hook_C_dom"/>
</dbReference>
<evidence type="ECO:0000313" key="11">
    <source>
        <dbReference type="EMBL" id="PES42633.1"/>
    </source>
</evidence>
<evidence type="ECO:0000256" key="1">
    <source>
        <dbReference type="ARBA" id="ARBA00004365"/>
    </source>
</evidence>
<comment type="caution">
    <text evidence="11">The sequence shown here is derived from an EMBL/GenBank/DDBJ whole genome shotgun (WGS) entry which is preliminary data.</text>
</comment>
<dbReference type="EMBL" id="NTYW01000003">
    <property type="protein sequence ID" value="PES42633.1"/>
    <property type="molecule type" value="Genomic_DNA"/>
</dbReference>
<dbReference type="PANTHER" id="PTHR30033">
    <property type="entry name" value="FLAGELLAR HOOK-ASSOCIATED PROTEIN 1"/>
    <property type="match status" value="1"/>
</dbReference>
<dbReference type="InterPro" id="IPR001444">
    <property type="entry name" value="Flag_bb_rod_N"/>
</dbReference>
<keyword evidence="11" id="KW-0969">Cilium</keyword>
<dbReference type="RefSeq" id="WP_098277598.1">
    <property type="nucleotide sequence ID" value="NZ_CP058262.1"/>
</dbReference>
<feature type="domain" description="Flagellar basal body rod protein N-terminal" evidence="8">
    <location>
        <begin position="8"/>
        <end position="38"/>
    </location>
</feature>
<evidence type="ECO:0000259" key="8">
    <source>
        <dbReference type="Pfam" id="PF00460"/>
    </source>
</evidence>
<dbReference type="PRINTS" id="PR01005">
    <property type="entry name" value="FLGHOOKAP1"/>
</dbReference>
<evidence type="ECO:0000259" key="9">
    <source>
        <dbReference type="Pfam" id="PF06429"/>
    </source>
</evidence>
<reference evidence="11 12" key="1">
    <citation type="submission" date="2017-09" db="EMBL/GenBank/DDBJ databases">
        <title>Large-scale bioinformatics analysis of Bacillus genomes uncovers conserved roles of natural products in bacterial physiology.</title>
        <authorList>
            <consortium name="Agbiome Team Llc"/>
            <person name="Bleich R.M."/>
            <person name="Kirk G.J."/>
            <person name="Santa Maria K.C."/>
            <person name="Allen S.E."/>
            <person name="Farag S."/>
            <person name="Shank E.A."/>
            <person name="Bowers A."/>
        </authorList>
    </citation>
    <scope>NUCLEOTIDE SEQUENCE [LARGE SCALE GENOMIC DNA]</scope>
    <source>
        <strain evidence="11 12">AFS003013</strain>
    </source>
</reference>
<evidence type="ECO:0000256" key="5">
    <source>
        <dbReference type="ARBA" id="ARBA00022525"/>
    </source>
</evidence>
<dbReference type="GO" id="GO:0005198">
    <property type="term" value="F:structural molecule activity"/>
    <property type="evidence" value="ECO:0007669"/>
    <property type="project" value="UniProtKB-UniRule"/>
</dbReference>
<keyword evidence="11" id="KW-0282">Flagellum</keyword>
<gene>
    <name evidence="7" type="primary">flgK</name>
    <name evidence="11" type="ORF">CN497_01620</name>
</gene>
<dbReference type="Proteomes" id="UP000220341">
    <property type="component" value="Unassembled WGS sequence"/>
</dbReference>
<dbReference type="AlphaFoldDB" id="A0AAE5P9Q6"/>
<dbReference type="Pfam" id="PF06429">
    <property type="entry name" value="Flg_bbr_C"/>
    <property type="match status" value="1"/>
</dbReference>
<sequence>MSSTFHGLQVAKRGMDAQQAALYTIGHNVSNANTPGYTRQRVSLETFPAYPAPGMNQTGTAGQIGMGVEASTVERIRDTFLDTQYRDETIKVGYWDARAGALEKMEEIMNEPTEDGLSAVFNQFFESIQDVASHPSEAGARSVMIERAEAVGDTFSYLSTSLKTVQGDLQNERDVAVTQVNSLLEQISNVNQQIQNVEPNGYLPNDLYDERDRLLDEISKFMPVSLEYTKSSGNASATSEGVVTVQLQTSQGPITLLDGKTHQVNAISLKTNQDSYVTEIHIGDEIRNPESFPQGKLKGLIEASGYIDNSGNKTGVYASMIDDLDEMAYEFVNWFNDKHQQGVTLDGDTGMSFFNEISQKEGAAAGIVIADKIKQNTNNIAAASSASSGDDGTGRKGDGQNAQLLSQFRQKVLINSGNQAVSLDGFYQAVSLDGFYQSVIGQMSVDAQQANRLKSNSETLQGAVEQRRQSTSAVSLDEEMTNMIQFQHAYNASARMVTMIDEMLDKIVNGLGTGGR</sequence>
<dbReference type="GO" id="GO:0009424">
    <property type="term" value="C:bacterial-type flagellum hook"/>
    <property type="evidence" value="ECO:0007669"/>
    <property type="project" value="UniProtKB-UniRule"/>
</dbReference>
<protein>
    <recommendedName>
        <fullName evidence="4 7">Flagellar hook-associated protein 1</fullName>
        <shortName evidence="7">HAP1</shortName>
    </recommendedName>
</protein>
<accession>A0AAE5P9Q6</accession>
<keyword evidence="5 7" id="KW-0964">Secreted</keyword>
<dbReference type="SUPFAM" id="SSF64518">
    <property type="entry name" value="Phase 1 flagellin"/>
    <property type="match status" value="1"/>
</dbReference>
<dbReference type="InterPro" id="IPR053927">
    <property type="entry name" value="FlgK_helical"/>
</dbReference>
<dbReference type="InterPro" id="IPR002371">
    <property type="entry name" value="FlgK"/>
</dbReference>
<dbReference type="GO" id="GO:0005576">
    <property type="term" value="C:extracellular region"/>
    <property type="evidence" value="ECO:0007669"/>
    <property type="project" value="UniProtKB-SubCell"/>
</dbReference>
<dbReference type="PANTHER" id="PTHR30033:SF1">
    <property type="entry name" value="FLAGELLAR HOOK-ASSOCIATED PROTEIN 1"/>
    <property type="match status" value="1"/>
</dbReference>
<feature type="domain" description="Flagellar basal-body/hook protein C-terminal" evidence="9">
    <location>
        <begin position="467"/>
        <end position="509"/>
    </location>
</feature>
<keyword evidence="11" id="KW-0966">Cell projection</keyword>